<evidence type="ECO:0000313" key="2">
    <source>
        <dbReference type="Proteomes" id="UP000001068"/>
    </source>
</evidence>
<dbReference type="InterPro" id="IPR027476">
    <property type="entry name" value="DppA_N"/>
</dbReference>
<dbReference type="InterPro" id="IPR007035">
    <property type="entry name" value="Peptidase_M55"/>
</dbReference>
<keyword evidence="1" id="KW-0031">Aminopeptidase</keyword>
<dbReference type="Pfam" id="PF04951">
    <property type="entry name" value="Peptidase_M55"/>
    <property type="match status" value="1"/>
</dbReference>
<evidence type="ECO:0000313" key="1">
    <source>
        <dbReference type="EMBL" id="ADV65589.1"/>
    </source>
</evidence>
<dbReference type="MEROPS" id="M55.A01"/>
<name>E8R7C4_DESM0</name>
<proteinExistence type="predicted"/>
<dbReference type="Gene3D" id="3.30.1360.130">
    <property type="entry name" value="Dipeptide transport protein"/>
    <property type="match status" value="1"/>
</dbReference>
<dbReference type="GeneID" id="10154017"/>
<reference evidence="2" key="1">
    <citation type="submission" date="2010-11" db="EMBL/GenBank/DDBJ databases">
        <title>The complete genome of Desulfurococcus mucosus DSM 2162.</title>
        <authorList>
            <consortium name="US DOE Joint Genome Institute (JGI-PGF)"/>
            <person name="Lucas S."/>
            <person name="Copeland A."/>
            <person name="Lapidus A."/>
            <person name="Bruce D."/>
            <person name="Goodwin L."/>
            <person name="Pitluck S."/>
            <person name="Kyrpides N."/>
            <person name="Mavromatis K."/>
            <person name="Pagani I."/>
            <person name="Ivanova N."/>
            <person name="Ovchinnikova G."/>
            <person name="Chertkov O."/>
            <person name="Held B."/>
            <person name="Brettin T."/>
            <person name="Detter J.C."/>
            <person name="Tapia R."/>
            <person name="Han C."/>
            <person name="Land M."/>
            <person name="Hauser L."/>
            <person name="Markowitz V."/>
            <person name="Cheng J.-F."/>
            <person name="Hugenholtz P."/>
            <person name="Woyke T."/>
            <person name="Wu D."/>
            <person name="Wirth R."/>
            <person name="Bilek Y."/>
            <person name="Hader T."/>
            <person name="Klenk H.-P."/>
            <person name="Eisen J.A."/>
        </authorList>
    </citation>
    <scope>NUCLEOTIDE SEQUENCE [LARGE SCALE GENOMIC DNA]</scope>
    <source>
        <strain evidence="2">ATCC 35584 / DSM 2162 / JCM 9187 / O7/1</strain>
    </source>
</reference>
<dbReference type="HOGENOM" id="CLU_086038_1_0_2"/>
<keyword evidence="1" id="KW-0645">Protease</keyword>
<protein>
    <submittedName>
        <fullName evidence="1">D-aminopeptidase DppA</fullName>
    </submittedName>
</protein>
<dbReference type="PIRSF" id="PIRSF015853">
    <property type="entry name" value="Pep_DppA"/>
    <property type="match status" value="1"/>
</dbReference>
<dbReference type="SUPFAM" id="SSF63992">
    <property type="entry name" value="Dipeptide transport protein"/>
    <property type="match status" value="1"/>
</dbReference>
<organism evidence="1 2">
    <name type="scientific">Desulfurococcus mucosus (strain ATCC 35584 / DSM 2162 / JCM 9187 / O7/1)</name>
    <dbReference type="NCBI Taxonomy" id="765177"/>
    <lineage>
        <taxon>Archaea</taxon>
        <taxon>Thermoproteota</taxon>
        <taxon>Thermoprotei</taxon>
        <taxon>Desulfurococcales</taxon>
        <taxon>Desulfurococcaceae</taxon>
        <taxon>Desulfurococcus</taxon>
    </lineage>
</organism>
<dbReference type="RefSeq" id="WP_013562811.1">
    <property type="nucleotide sequence ID" value="NC_014961.1"/>
</dbReference>
<dbReference type="AlphaFoldDB" id="E8R7C4"/>
<dbReference type="eggNOG" id="arCOG04080">
    <property type="taxonomic scope" value="Archaea"/>
</dbReference>
<keyword evidence="1" id="KW-0378">Hydrolase</keyword>
<dbReference type="KEGG" id="dmu:Desmu_1295"/>
<dbReference type="InterPro" id="IPR036177">
    <property type="entry name" value="Peptidase_M55_sf"/>
</dbReference>
<accession>E8R7C4</accession>
<dbReference type="GO" id="GO:0004177">
    <property type="term" value="F:aminopeptidase activity"/>
    <property type="evidence" value="ECO:0007669"/>
    <property type="project" value="UniProtKB-KW"/>
</dbReference>
<gene>
    <name evidence="1" type="ordered locus">Desmu_1295</name>
</gene>
<dbReference type="Gene3D" id="3.40.50.10780">
    <property type="entry name" value="Dipeptide transport protein"/>
    <property type="match status" value="1"/>
</dbReference>
<keyword evidence="2" id="KW-1185">Reference proteome</keyword>
<dbReference type="Proteomes" id="UP000001068">
    <property type="component" value="Chromosome"/>
</dbReference>
<reference evidence="1 2" key="2">
    <citation type="journal article" date="2011" name="Stand. Genomic Sci.">
        <title>Complete genome sequence of Desulfurococcus mucosus type strain (O7/1).</title>
        <authorList>
            <person name="Wirth R."/>
            <person name="Chertkov O."/>
            <person name="Held B."/>
            <person name="Lapidus A."/>
            <person name="Nolan M."/>
            <person name="Lucas S."/>
            <person name="Hammon N."/>
            <person name="Deshpande S."/>
            <person name="Cheng J.F."/>
            <person name="Tapia R."/>
            <person name="Han C."/>
            <person name="Goodwin L."/>
            <person name="Pitluck S."/>
            <person name="Liolios K."/>
            <person name="Ioanna P."/>
            <person name="Ivanova N."/>
            <person name="Mavromatis K."/>
            <person name="Mikhailova N."/>
            <person name="Pati A."/>
            <person name="Chen A."/>
            <person name="Palaniappan K."/>
            <person name="Land M."/>
            <person name="Hauser L."/>
            <person name="Chang Y.J."/>
            <person name="Jeffries C.D."/>
            <person name="Bilek Y."/>
            <person name="Hader T."/>
            <person name="Rohde M."/>
            <person name="Spring S."/>
            <person name="Sikorski J."/>
            <person name="Goker M."/>
            <person name="Woyke T."/>
            <person name="Bristow J."/>
            <person name="Eisen J.A."/>
            <person name="Markowitz V."/>
            <person name="Hugenholtz P."/>
            <person name="Kyrpides N.C."/>
            <person name="Klenk H.P."/>
        </authorList>
    </citation>
    <scope>NUCLEOTIDE SEQUENCE [LARGE SCALE GENOMIC DNA]</scope>
    <source>
        <strain evidence="2">ATCC 35584 / DSM 2162 / JCM 9187 / O7/1</strain>
    </source>
</reference>
<dbReference type="STRING" id="765177.Desmu_1295"/>
<sequence length="282" mass="31505">MRLFMSIDMEGMPFIASGEHLYIKGALFSEARRIATRITLWTAEAFHQRGFNEVVIADSHGPMVNLDVESLPEYVTLIRGFPRPLSMVTGVEKADAVVFLGYHSKAGTPKSTFDHTYSSAIIDSLEINGTPASEFLLNTYTAGHFNKPVIMVAGDKALIEEDVARYTPWATRVTLKESYSRFASSSPSLEKIRKELEKAVVEAVERLNKGEAKPLRARYPVEVKVRFLGTEMADVAELLPLIERIDGKTVKYVARDIVEAYRIFELLLAAAPKLYPYSVIPT</sequence>
<dbReference type="EMBL" id="CP002363">
    <property type="protein sequence ID" value="ADV65589.1"/>
    <property type="molecule type" value="Genomic_DNA"/>
</dbReference>
<dbReference type="OrthoDB" id="85097at2157"/>